<comment type="caution">
    <text evidence="2">The sequence shown here is derived from an EMBL/GenBank/DDBJ whole genome shotgun (WGS) entry which is preliminary data.</text>
</comment>
<dbReference type="EMBL" id="MNTG01000044">
    <property type="protein sequence ID" value="OLA36573.1"/>
    <property type="molecule type" value="Genomic_DNA"/>
</dbReference>
<evidence type="ECO:0000313" key="3">
    <source>
        <dbReference type="Proteomes" id="UP000186777"/>
    </source>
</evidence>
<evidence type="ECO:0000313" key="2">
    <source>
        <dbReference type="EMBL" id="OLA36573.1"/>
    </source>
</evidence>
<evidence type="ECO:0000256" key="1">
    <source>
        <dbReference type="SAM" id="Coils"/>
    </source>
</evidence>
<dbReference type="Proteomes" id="UP000186777">
    <property type="component" value="Unassembled WGS sequence"/>
</dbReference>
<protein>
    <submittedName>
        <fullName evidence="2">Uncharacterized protein</fullName>
    </submittedName>
</protein>
<dbReference type="RefSeq" id="WP_303680392.1">
    <property type="nucleotide sequence ID" value="NZ_MNTG01000044.1"/>
</dbReference>
<name>A0A1Q6R2J4_9FIRM</name>
<dbReference type="AlphaFoldDB" id="A0A1Q6R2J4"/>
<accession>A0A1Q6R2J4</accession>
<sequence length="155" mass="17215">MKQDVKSIKLLRLVLLLLGFSLYVMTCTGGGTAEAAPQQITISLEQWNSLKQETNLLEAKLQIASDMLATQKSTSSELMQQLAEARLQLNETRKALNSSKNSLANAKQSLDDSKALYKTLIEQMELERKRTRGIKHQRNLYAGCAVFVLACAIAK</sequence>
<reference evidence="2 3" key="1">
    <citation type="journal article" date="2016" name="Nat. Biotechnol.">
        <title>Measurement of bacterial replication rates in microbial communities.</title>
        <authorList>
            <person name="Brown C.T."/>
            <person name="Olm M.R."/>
            <person name="Thomas B.C."/>
            <person name="Banfield J.F."/>
        </authorList>
    </citation>
    <scope>NUCLEOTIDE SEQUENCE [LARGE SCALE GENOMIC DNA]</scope>
    <source>
        <strain evidence="2">46_33</strain>
    </source>
</reference>
<organism evidence="2 3">
    <name type="scientific">Phascolarctobacterium succinatutens</name>
    <dbReference type="NCBI Taxonomy" id="626940"/>
    <lineage>
        <taxon>Bacteria</taxon>
        <taxon>Bacillati</taxon>
        <taxon>Bacillota</taxon>
        <taxon>Negativicutes</taxon>
        <taxon>Acidaminococcales</taxon>
        <taxon>Acidaminococcaceae</taxon>
        <taxon>Phascolarctobacterium</taxon>
    </lineage>
</organism>
<gene>
    <name evidence="2" type="ORF">BHW43_09690</name>
</gene>
<keyword evidence="1" id="KW-0175">Coiled coil</keyword>
<feature type="coiled-coil region" evidence="1">
    <location>
        <begin position="75"/>
        <end position="123"/>
    </location>
</feature>
<proteinExistence type="predicted"/>